<dbReference type="OrthoDB" id="4146092at2759"/>
<feature type="domain" description="Heterokaryon incompatibility" evidence="1">
    <location>
        <begin position="77"/>
        <end position="217"/>
    </location>
</feature>
<protein>
    <recommendedName>
        <fullName evidence="1">Heterokaryon incompatibility domain-containing protein</fullName>
    </recommendedName>
</protein>
<dbReference type="InterPro" id="IPR052895">
    <property type="entry name" value="HetReg/Transcr_Mod"/>
</dbReference>
<keyword evidence="3" id="KW-1185">Reference proteome</keyword>
<evidence type="ECO:0000259" key="1">
    <source>
        <dbReference type="Pfam" id="PF06985"/>
    </source>
</evidence>
<evidence type="ECO:0000313" key="2">
    <source>
        <dbReference type="EMBL" id="KIX92477.1"/>
    </source>
</evidence>
<reference evidence="2 3" key="1">
    <citation type="submission" date="2015-01" db="EMBL/GenBank/DDBJ databases">
        <title>The Genome Sequence of Fonsecaea multimorphosa CBS 102226.</title>
        <authorList>
            <consortium name="The Broad Institute Genomics Platform"/>
            <person name="Cuomo C."/>
            <person name="de Hoog S."/>
            <person name="Gorbushina A."/>
            <person name="Stielow B."/>
            <person name="Teixiera M."/>
            <person name="Abouelleil A."/>
            <person name="Chapman S.B."/>
            <person name="Priest M."/>
            <person name="Young S.K."/>
            <person name="Wortman J."/>
            <person name="Nusbaum C."/>
            <person name="Birren B."/>
        </authorList>
    </citation>
    <scope>NUCLEOTIDE SEQUENCE [LARGE SCALE GENOMIC DNA]</scope>
    <source>
        <strain evidence="2 3">CBS 102226</strain>
    </source>
</reference>
<dbReference type="Proteomes" id="UP000053411">
    <property type="component" value="Unassembled WGS sequence"/>
</dbReference>
<dbReference type="PANTHER" id="PTHR24148:SF73">
    <property type="entry name" value="HET DOMAIN PROTEIN (AFU_ORTHOLOGUE AFUA_8G01020)"/>
    <property type="match status" value="1"/>
</dbReference>
<dbReference type="STRING" id="1442371.A0A0D2JH15"/>
<dbReference type="GeneID" id="27717543"/>
<name>A0A0D2JH15_9EURO</name>
<gene>
    <name evidence="2" type="ORF">Z520_11797</name>
</gene>
<dbReference type="PANTHER" id="PTHR24148">
    <property type="entry name" value="ANKYRIN REPEAT DOMAIN-CONTAINING PROTEIN 39 HOMOLOG-RELATED"/>
    <property type="match status" value="1"/>
</dbReference>
<accession>A0A0D2JH15</accession>
<dbReference type="AlphaFoldDB" id="A0A0D2JH15"/>
<dbReference type="RefSeq" id="XP_016626600.1">
    <property type="nucleotide sequence ID" value="XM_016782285.1"/>
</dbReference>
<sequence>MVTSAAAVHSNASSSSAMIGDTDHAGDNTTLALRHSLYLPLDQEQQEIRILTLHAGGNDTPIEATLESTCFSNAGSFIAFSYCWGSPDDGLEEVILDGHAVGIRRNLWLFLRNFRSVRGSSRLWIDYLCIDQSNVQERNHQVRLMEIIFSTAHTVYAWLGEADSETDDAIAYIKIALSIPRRSRPKEIPPDVRRRGLRAMKLLTKSKYWSRVWIIQEVLLARKVVLMIGDKIIDWEHLQNVFTAGVAPNLSHQRKSTETSASQRNFRHIWELKQIHRKVWDLYSLLDRFRFAHCHDPRDRLYGLLGLTSESVRSKAVIDYSLTLMEVCAANVQTMLSEHGTTHNLRYVHGAFSIVSGNRENMLRAFKDRSLLSRVGNPVVVAAYQIPWVERDVKTVVGFSLAQNEYVQLTSANEALYYDLYLTILHEKLRQQTHVYCTTTHCREWNNVLELTAHEFTALESRVILPVRKKAGSLEIIEIGGHAKYKKDSDGIVGIWPSDWLVGKVPDAQCSPLDRGAPDLPWLKPKWDVQLNSSALMEIMRIMESGKRWNLRDLNLPLSLWKDHLQEDPDV</sequence>
<dbReference type="EMBL" id="KN848104">
    <property type="protein sequence ID" value="KIX92477.1"/>
    <property type="molecule type" value="Genomic_DNA"/>
</dbReference>
<dbReference type="Pfam" id="PF06985">
    <property type="entry name" value="HET"/>
    <property type="match status" value="1"/>
</dbReference>
<dbReference type="VEuPathDB" id="FungiDB:Z520_11797"/>
<dbReference type="InterPro" id="IPR010730">
    <property type="entry name" value="HET"/>
</dbReference>
<organism evidence="2 3">
    <name type="scientific">Fonsecaea multimorphosa CBS 102226</name>
    <dbReference type="NCBI Taxonomy" id="1442371"/>
    <lineage>
        <taxon>Eukaryota</taxon>
        <taxon>Fungi</taxon>
        <taxon>Dikarya</taxon>
        <taxon>Ascomycota</taxon>
        <taxon>Pezizomycotina</taxon>
        <taxon>Eurotiomycetes</taxon>
        <taxon>Chaetothyriomycetidae</taxon>
        <taxon>Chaetothyriales</taxon>
        <taxon>Herpotrichiellaceae</taxon>
        <taxon>Fonsecaea</taxon>
    </lineage>
</organism>
<proteinExistence type="predicted"/>
<evidence type="ECO:0000313" key="3">
    <source>
        <dbReference type="Proteomes" id="UP000053411"/>
    </source>
</evidence>